<evidence type="ECO:0000313" key="1">
    <source>
        <dbReference type="EMBL" id="OWL96523.1"/>
    </source>
</evidence>
<organism evidence="1 2">
    <name type="scientific">Deinococcus indicus</name>
    <dbReference type="NCBI Taxonomy" id="223556"/>
    <lineage>
        <taxon>Bacteria</taxon>
        <taxon>Thermotogati</taxon>
        <taxon>Deinococcota</taxon>
        <taxon>Deinococci</taxon>
        <taxon>Deinococcales</taxon>
        <taxon>Deinococcaceae</taxon>
        <taxon>Deinococcus</taxon>
    </lineage>
</organism>
<reference evidence="1 2" key="1">
    <citation type="submission" date="2017-05" db="EMBL/GenBank/DDBJ databases">
        <title>De novo genome assembly of Deniococcus indicus strain DR1.</title>
        <authorList>
            <person name="Chauhan D."/>
            <person name="Yennamalli R.M."/>
            <person name="Priyadarshini R."/>
        </authorList>
    </citation>
    <scope>NUCLEOTIDE SEQUENCE [LARGE SCALE GENOMIC DNA]</scope>
    <source>
        <strain evidence="1 2">DR1</strain>
    </source>
</reference>
<comment type="caution">
    <text evidence="1">The sequence shown here is derived from an EMBL/GenBank/DDBJ whole genome shotgun (WGS) entry which is preliminary data.</text>
</comment>
<dbReference type="AlphaFoldDB" id="A0A2D0A7X4"/>
<dbReference type="EMBL" id="NHMK01000011">
    <property type="protein sequence ID" value="OWL96523.1"/>
    <property type="molecule type" value="Genomic_DNA"/>
</dbReference>
<gene>
    <name evidence="1" type="ORF">CBQ26_09100</name>
</gene>
<protein>
    <submittedName>
        <fullName evidence="1">Uncharacterized protein</fullName>
    </submittedName>
</protein>
<dbReference type="Proteomes" id="UP000197208">
    <property type="component" value="Unassembled WGS sequence"/>
</dbReference>
<sequence>MTRKPLVLDLTQAAGVNTVPLDIRLTADRVLHFEIPERTDVERARMVQRLETLTSDDQTRDVTVDWLMECAASDVTREEARQAVQRNTALSQVLAVLLSGRLPDPKVMDRLMSKMLDRMAGKLVEAI</sequence>
<keyword evidence="2" id="KW-1185">Reference proteome</keyword>
<name>A0A2D0A7X4_9DEIO</name>
<accession>A0A2D0A7X4</accession>
<evidence type="ECO:0000313" key="2">
    <source>
        <dbReference type="Proteomes" id="UP000197208"/>
    </source>
</evidence>
<proteinExistence type="predicted"/>
<dbReference type="RefSeq" id="WP_088248312.1">
    <property type="nucleotide sequence ID" value="NZ_NHMK01000011.1"/>
</dbReference>